<keyword evidence="3" id="KW-0328">Glycosyltransferase</keyword>
<dbReference type="InterPro" id="IPR029057">
    <property type="entry name" value="PRTase-like"/>
</dbReference>
<comment type="similarity">
    <text evidence="1">Belongs to the ComF/GntX family.</text>
</comment>
<evidence type="ECO:0000313" key="3">
    <source>
        <dbReference type="EMBL" id="XBH17773.1"/>
    </source>
</evidence>
<dbReference type="RefSeq" id="WP_348262998.1">
    <property type="nucleotide sequence ID" value="NZ_CP121196.1"/>
</dbReference>
<dbReference type="PANTHER" id="PTHR47505">
    <property type="entry name" value="DNA UTILIZATION PROTEIN YHGH"/>
    <property type="match status" value="1"/>
</dbReference>
<accession>A0AAU7DL22</accession>
<dbReference type="Gene3D" id="3.40.50.2020">
    <property type="match status" value="1"/>
</dbReference>
<gene>
    <name evidence="3" type="ORF">P8935_00220</name>
</gene>
<dbReference type="GO" id="GO:0016757">
    <property type="term" value="F:glycosyltransferase activity"/>
    <property type="evidence" value="ECO:0007669"/>
    <property type="project" value="UniProtKB-KW"/>
</dbReference>
<dbReference type="AlphaFoldDB" id="A0AAU7DL22"/>
<keyword evidence="3" id="KW-0808">Transferase</keyword>
<sequence>MRAVSFGTYDGPLRAAIHALKYDRVHPAAQRLGAMLASAIAQLALEAPAELLVVPVPLHRSKRRQRGFNQARALARYAILELHKTHPAWRLKLAPAALMRLRSTESQAGLTPHQRRVNVRGAFNVSNRSAVKDRHILLVDDILTTGATARAAAQSLIRAGAASVYVATLARARRIHFNQAQSFADRAQPGIEPAAVQPLASMHSPSSTHQPF</sequence>
<proteinExistence type="inferred from homology"/>
<dbReference type="Pfam" id="PF00156">
    <property type="entry name" value="Pribosyltran"/>
    <property type="match status" value="1"/>
</dbReference>
<dbReference type="CDD" id="cd06223">
    <property type="entry name" value="PRTases_typeI"/>
    <property type="match status" value="1"/>
</dbReference>
<name>A0AAU7DL22_9BACT</name>
<feature type="domain" description="Phosphoribosyltransferase" evidence="2">
    <location>
        <begin position="108"/>
        <end position="173"/>
    </location>
</feature>
<reference evidence="3" key="1">
    <citation type="submission" date="2023-03" db="EMBL/GenBank/DDBJ databases">
        <title>Edaphobacter sp.</title>
        <authorList>
            <person name="Huber K.J."/>
            <person name="Papendorf J."/>
            <person name="Pilke C."/>
            <person name="Bunk B."/>
            <person name="Sproeer C."/>
            <person name="Pester M."/>
        </authorList>
    </citation>
    <scope>NUCLEOTIDE SEQUENCE</scope>
    <source>
        <strain evidence="3">DSM 110680</strain>
    </source>
</reference>
<evidence type="ECO:0000259" key="2">
    <source>
        <dbReference type="Pfam" id="PF00156"/>
    </source>
</evidence>
<dbReference type="InterPro" id="IPR000836">
    <property type="entry name" value="PRTase_dom"/>
</dbReference>
<protein>
    <submittedName>
        <fullName evidence="3">Phosphoribosyltransferase family protein</fullName>
    </submittedName>
</protein>
<dbReference type="SUPFAM" id="SSF53271">
    <property type="entry name" value="PRTase-like"/>
    <property type="match status" value="1"/>
</dbReference>
<organism evidence="3">
    <name type="scientific">Telmatobacter sp. DSM 110680</name>
    <dbReference type="NCBI Taxonomy" id="3036704"/>
    <lineage>
        <taxon>Bacteria</taxon>
        <taxon>Pseudomonadati</taxon>
        <taxon>Acidobacteriota</taxon>
        <taxon>Terriglobia</taxon>
        <taxon>Terriglobales</taxon>
        <taxon>Acidobacteriaceae</taxon>
        <taxon>Telmatobacter</taxon>
    </lineage>
</organism>
<dbReference type="EMBL" id="CP121196">
    <property type="protein sequence ID" value="XBH17773.1"/>
    <property type="molecule type" value="Genomic_DNA"/>
</dbReference>
<dbReference type="PANTHER" id="PTHR47505:SF1">
    <property type="entry name" value="DNA UTILIZATION PROTEIN YHGH"/>
    <property type="match status" value="1"/>
</dbReference>
<dbReference type="InterPro" id="IPR051910">
    <property type="entry name" value="ComF/GntX_DNA_util-trans"/>
</dbReference>
<evidence type="ECO:0000256" key="1">
    <source>
        <dbReference type="ARBA" id="ARBA00008007"/>
    </source>
</evidence>